<sequence length="331" mass="34821">MASSERPARSYSRRFAWLAVAIVAVIGLYTAGWFYVASLLEAEAGEAIARVERDGGVALCANRETRGYPFRIGLFCDRIGVTDAEGKVEIRGEGLRTAAQIYDPFRIVGELDTLRIGYPGRQPGVNASASDMRFSASVAQPLPERASVTLRGISVDAEATGNDLPVSLKAATGEAHMRRNAGDLDVAMQAQDVSITPPGMDGAVLLPLVSLDLTVEDGVERIAQRMESLRGTSIVLRSVTVSLSEDAGVTVSGPVAIDSQGLVDASLQITVNKPAVVAARLGEALPAQKDTIQSAMSGFAMLGDSPSLPLSIEKGVARIGFITLGRVPALK</sequence>
<dbReference type="KEGG" id="meso:BSQ44_23180"/>
<feature type="transmembrane region" description="Helical" evidence="1">
    <location>
        <begin position="15"/>
        <end position="36"/>
    </location>
</feature>
<dbReference type="Proteomes" id="UP000182840">
    <property type="component" value="Chromosome"/>
</dbReference>
<dbReference type="EMBL" id="CP018171">
    <property type="protein sequence ID" value="APH73951.1"/>
    <property type="molecule type" value="Genomic_DNA"/>
</dbReference>
<evidence type="ECO:0000256" key="1">
    <source>
        <dbReference type="SAM" id="Phobius"/>
    </source>
</evidence>
<accession>A0A1L3SX70</accession>
<gene>
    <name evidence="2" type="ORF">BSQ44_23180</name>
</gene>
<evidence type="ECO:0000313" key="2">
    <source>
        <dbReference type="EMBL" id="APH73951.1"/>
    </source>
</evidence>
<proteinExistence type="predicted"/>
<evidence type="ECO:0008006" key="4">
    <source>
        <dbReference type="Google" id="ProtNLM"/>
    </source>
</evidence>
<keyword evidence="3" id="KW-1185">Reference proteome</keyword>
<keyword evidence="1" id="KW-1133">Transmembrane helix</keyword>
<dbReference type="AlphaFoldDB" id="A0A1L3SX70"/>
<dbReference type="OrthoDB" id="7169664at2"/>
<protein>
    <recommendedName>
        <fullName evidence="4">DUF2125 domain-containing protein</fullName>
    </recommendedName>
</protein>
<keyword evidence="1" id="KW-0472">Membrane</keyword>
<name>A0A1L3SX70_9HYPH</name>
<dbReference type="Pfam" id="PF09898">
    <property type="entry name" value="DUF2125"/>
    <property type="match status" value="1"/>
</dbReference>
<keyword evidence="1" id="KW-0812">Transmembrane</keyword>
<dbReference type="RefSeq" id="WP_072607414.1">
    <property type="nucleotide sequence ID" value="NZ_CP018171.1"/>
</dbReference>
<organism evidence="2 3">
    <name type="scientific">Aquibium oceanicum</name>
    <dbReference type="NCBI Taxonomy" id="1670800"/>
    <lineage>
        <taxon>Bacteria</taxon>
        <taxon>Pseudomonadati</taxon>
        <taxon>Pseudomonadota</taxon>
        <taxon>Alphaproteobacteria</taxon>
        <taxon>Hyphomicrobiales</taxon>
        <taxon>Phyllobacteriaceae</taxon>
        <taxon>Aquibium</taxon>
    </lineage>
</organism>
<dbReference type="STRING" id="1670800.BSQ44_23180"/>
<evidence type="ECO:0000313" key="3">
    <source>
        <dbReference type="Proteomes" id="UP000182840"/>
    </source>
</evidence>
<dbReference type="InterPro" id="IPR018666">
    <property type="entry name" value="DUF2125"/>
</dbReference>
<reference evidence="3" key="1">
    <citation type="submission" date="2016-11" db="EMBL/GenBank/DDBJ databases">
        <title>Mesorhizobium oceanicum sp. nov., isolated from deep seawater in South China Sea.</title>
        <authorList>
            <person name="Fu G.-Y."/>
        </authorList>
    </citation>
    <scope>NUCLEOTIDE SEQUENCE [LARGE SCALE GENOMIC DNA]</scope>
    <source>
        <strain evidence="3">B7</strain>
    </source>
</reference>